<evidence type="ECO:0000259" key="9">
    <source>
        <dbReference type="SMART" id="SM00388"/>
    </source>
</evidence>
<dbReference type="InterPro" id="IPR003661">
    <property type="entry name" value="HisK_dim/P_dom"/>
</dbReference>
<evidence type="ECO:0000256" key="4">
    <source>
        <dbReference type="ARBA" id="ARBA00022679"/>
    </source>
</evidence>
<accession>A0A382DNV7</accession>
<dbReference type="CDD" id="cd00130">
    <property type="entry name" value="PAS"/>
    <property type="match status" value="1"/>
</dbReference>
<dbReference type="InterPro" id="IPR000014">
    <property type="entry name" value="PAS"/>
</dbReference>
<evidence type="ECO:0000256" key="1">
    <source>
        <dbReference type="ARBA" id="ARBA00000085"/>
    </source>
</evidence>
<dbReference type="NCBIfam" id="TIGR00229">
    <property type="entry name" value="sensory_box"/>
    <property type="match status" value="1"/>
</dbReference>
<keyword evidence="6" id="KW-0902">Two-component regulatory system</keyword>
<dbReference type="Gene3D" id="1.10.287.130">
    <property type="match status" value="1"/>
</dbReference>
<dbReference type="SMART" id="SM00091">
    <property type="entry name" value="PAS"/>
    <property type="match status" value="1"/>
</dbReference>
<dbReference type="GO" id="GO:0016036">
    <property type="term" value="P:cellular response to phosphate starvation"/>
    <property type="evidence" value="ECO:0007669"/>
    <property type="project" value="TreeGrafter"/>
</dbReference>
<dbReference type="GO" id="GO:0005886">
    <property type="term" value="C:plasma membrane"/>
    <property type="evidence" value="ECO:0007669"/>
    <property type="project" value="TreeGrafter"/>
</dbReference>
<organism evidence="10">
    <name type="scientific">marine metagenome</name>
    <dbReference type="NCBI Taxonomy" id="408172"/>
    <lineage>
        <taxon>unclassified sequences</taxon>
        <taxon>metagenomes</taxon>
        <taxon>ecological metagenomes</taxon>
    </lineage>
</organism>
<evidence type="ECO:0000256" key="5">
    <source>
        <dbReference type="ARBA" id="ARBA00022777"/>
    </source>
</evidence>
<proteinExistence type="predicted"/>
<dbReference type="SUPFAM" id="SSF55785">
    <property type="entry name" value="PYP-like sensor domain (PAS domain)"/>
    <property type="match status" value="1"/>
</dbReference>
<keyword evidence="5" id="KW-0418">Kinase</keyword>
<dbReference type="AlphaFoldDB" id="A0A382DNV7"/>
<evidence type="ECO:0000313" key="10">
    <source>
        <dbReference type="EMBL" id="SVB39915.1"/>
    </source>
</evidence>
<evidence type="ECO:0000256" key="6">
    <source>
        <dbReference type="ARBA" id="ARBA00023012"/>
    </source>
</evidence>
<keyword evidence="4" id="KW-0808">Transferase</keyword>
<dbReference type="InterPro" id="IPR035965">
    <property type="entry name" value="PAS-like_dom_sf"/>
</dbReference>
<dbReference type="EC" id="2.7.13.3" evidence="2"/>
<dbReference type="InterPro" id="IPR013656">
    <property type="entry name" value="PAS_4"/>
</dbReference>
<comment type="catalytic activity">
    <reaction evidence="1">
        <text>ATP + protein L-histidine = ADP + protein N-phospho-L-histidine.</text>
        <dbReference type="EC" id="2.7.13.3"/>
    </reaction>
</comment>
<dbReference type="GO" id="GO:0000155">
    <property type="term" value="F:phosphorelay sensor kinase activity"/>
    <property type="evidence" value="ECO:0007669"/>
    <property type="project" value="InterPro"/>
</dbReference>
<dbReference type="Gene3D" id="3.30.450.20">
    <property type="entry name" value="PAS domain"/>
    <property type="match status" value="1"/>
</dbReference>
<dbReference type="SMART" id="SM00388">
    <property type="entry name" value="HisKA"/>
    <property type="match status" value="1"/>
</dbReference>
<sequence>MLGLIGLHLWWQRRYRSLALGQAASPAALTSAPGMTDVFADMPEGVLLTNPAGIIEFANPAFCRLFELAKDPRGKTVMEAIRIHQANELVERLKEEHSAVQEEFMLPGLDQRFLQVNGVAIREKQGRHRGAILVFHDLTRLKRLENLRQEFVANVSHELRTPLSIIKGYVETLLDAEPDTGSLSHRFLRKIENHSDRLAYL</sequence>
<dbReference type="Pfam" id="PF08448">
    <property type="entry name" value="PAS_4"/>
    <property type="match status" value="1"/>
</dbReference>
<evidence type="ECO:0000256" key="2">
    <source>
        <dbReference type="ARBA" id="ARBA00012438"/>
    </source>
</evidence>
<dbReference type="Pfam" id="PF00512">
    <property type="entry name" value="HisKA"/>
    <property type="match status" value="1"/>
</dbReference>
<dbReference type="FunFam" id="1.10.287.130:FF:000001">
    <property type="entry name" value="Two-component sensor histidine kinase"/>
    <property type="match status" value="1"/>
</dbReference>
<dbReference type="CDD" id="cd00082">
    <property type="entry name" value="HisKA"/>
    <property type="match status" value="1"/>
</dbReference>
<keyword evidence="7" id="KW-0472">Membrane</keyword>
<gene>
    <name evidence="10" type="ORF">METZ01_LOCUS192769</name>
</gene>
<keyword evidence="3" id="KW-0597">Phosphoprotein</keyword>
<reference evidence="10" key="1">
    <citation type="submission" date="2018-05" db="EMBL/GenBank/DDBJ databases">
        <authorList>
            <person name="Lanie J.A."/>
            <person name="Ng W.-L."/>
            <person name="Kazmierczak K.M."/>
            <person name="Andrzejewski T.M."/>
            <person name="Davidsen T.M."/>
            <person name="Wayne K.J."/>
            <person name="Tettelin H."/>
            <person name="Glass J.I."/>
            <person name="Rusch D."/>
            <person name="Podicherti R."/>
            <person name="Tsui H.-C.T."/>
            <person name="Winkler M.E."/>
        </authorList>
    </citation>
    <scope>NUCLEOTIDE SEQUENCE</scope>
</reference>
<dbReference type="InterPro" id="IPR050351">
    <property type="entry name" value="BphY/WalK/GraS-like"/>
</dbReference>
<dbReference type="PANTHER" id="PTHR45453">
    <property type="entry name" value="PHOSPHATE REGULON SENSOR PROTEIN PHOR"/>
    <property type="match status" value="1"/>
</dbReference>
<feature type="non-terminal residue" evidence="10">
    <location>
        <position position="201"/>
    </location>
</feature>
<dbReference type="EMBL" id="UINC01040272">
    <property type="protein sequence ID" value="SVB39915.1"/>
    <property type="molecule type" value="Genomic_DNA"/>
</dbReference>
<dbReference type="GO" id="GO:0004721">
    <property type="term" value="F:phosphoprotein phosphatase activity"/>
    <property type="evidence" value="ECO:0007669"/>
    <property type="project" value="TreeGrafter"/>
</dbReference>
<evidence type="ECO:0000259" key="8">
    <source>
        <dbReference type="SMART" id="SM00091"/>
    </source>
</evidence>
<dbReference type="InterPro" id="IPR036097">
    <property type="entry name" value="HisK_dim/P_sf"/>
</dbReference>
<name>A0A382DNV7_9ZZZZ</name>
<feature type="domain" description="Signal transduction histidine kinase dimerisation/phosphoacceptor" evidence="9">
    <location>
        <begin position="147"/>
        <end position="201"/>
    </location>
</feature>
<protein>
    <recommendedName>
        <fullName evidence="2">histidine kinase</fullName>
        <ecNumber evidence="2">2.7.13.3</ecNumber>
    </recommendedName>
</protein>
<dbReference type="SUPFAM" id="SSF47384">
    <property type="entry name" value="Homodimeric domain of signal transducing histidine kinase"/>
    <property type="match status" value="1"/>
</dbReference>
<evidence type="ECO:0000256" key="3">
    <source>
        <dbReference type="ARBA" id="ARBA00022553"/>
    </source>
</evidence>
<dbReference type="PANTHER" id="PTHR45453:SF1">
    <property type="entry name" value="PHOSPHATE REGULON SENSOR PROTEIN PHOR"/>
    <property type="match status" value="1"/>
</dbReference>
<feature type="domain" description="PAS" evidence="8">
    <location>
        <begin position="33"/>
        <end position="98"/>
    </location>
</feature>
<evidence type="ECO:0000256" key="7">
    <source>
        <dbReference type="ARBA" id="ARBA00023136"/>
    </source>
</evidence>